<keyword evidence="3" id="KW-1185">Reference proteome</keyword>
<dbReference type="Proteomes" id="UP001228049">
    <property type="component" value="Unassembled WGS sequence"/>
</dbReference>
<name>A0AAD9BDJ3_DISEL</name>
<feature type="region of interest" description="Disordered" evidence="1">
    <location>
        <begin position="41"/>
        <end position="73"/>
    </location>
</feature>
<accession>A0AAD9BDJ3</accession>
<feature type="non-terminal residue" evidence="2">
    <location>
        <position position="113"/>
    </location>
</feature>
<feature type="compositionally biased region" description="Polar residues" evidence="1">
    <location>
        <begin position="63"/>
        <end position="73"/>
    </location>
</feature>
<sequence>MVRSVCRRACWEILPESGAVRRVWQMSLGVLSVQGVSIQSISNAGGDKRGTRSSSRGEGAVDTNKSPPSTSSPVCWGYVRNVLGPIVPWCSVFVCDIGMSQTRSTNFNAHFLV</sequence>
<organism evidence="2 3">
    <name type="scientific">Dissostichus eleginoides</name>
    <name type="common">Patagonian toothfish</name>
    <name type="synonym">Dissostichus amissus</name>
    <dbReference type="NCBI Taxonomy" id="100907"/>
    <lineage>
        <taxon>Eukaryota</taxon>
        <taxon>Metazoa</taxon>
        <taxon>Chordata</taxon>
        <taxon>Craniata</taxon>
        <taxon>Vertebrata</taxon>
        <taxon>Euteleostomi</taxon>
        <taxon>Actinopterygii</taxon>
        <taxon>Neopterygii</taxon>
        <taxon>Teleostei</taxon>
        <taxon>Neoteleostei</taxon>
        <taxon>Acanthomorphata</taxon>
        <taxon>Eupercaria</taxon>
        <taxon>Perciformes</taxon>
        <taxon>Notothenioidei</taxon>
        <taxon>Nototheniidae</taxon>
        <taxon>Dissostichus</taxon>
    </lineage>
</organism>
<evidence type="ECO:0000313" key="3">
    <source>
        <dbReference type="Proteomes" id="UP001228049"/>
    </source>
</evidence>
<gene>
    <name evidence="2" type="ORF">KUDE01_024890</name>
</gene>
<proteinExistence type="predicted"/>
<dbReference type="AlphaFoldDB" id="A0AAD9BDJ3"/>
<reference evidence="2" key="1">
    <citation type="submission" date="2023-04" db="EMBL/GenBank/DDBJ databases">
        <title>Chromosome-level genome of Chaenocephalus aceratus.</title>
        <authorList>
            <person name="Park H."/>
        </authorList>
    </citation>
    <scope>NUCLEOTIDE SEQUENCE</scope>
    <source>
        <strain evidence="2">DE</strain>
        <tissue evidence="2">Muscle</tissue>
    </source>
</reference>
<protein>
    <submittedName>
        <fullName evidence="2">Equilibrative nucleoside transporter 1</fullName>
    </submittedName>
</protein>
<comment type="caution">
    <text evidence="2">The sequence shown here is derived from an EMBL/GenBank/DDBJ whole genome shotgun (WGS) entry which is preliminary data.</text>
</comment>
<evidence type="ECO:0000256" key="1">
    <source>
        <dbReference type="SAM" id="MobiDB-lite"/>
    </source>
</evidence>
<evidence type="ECO:0000313" key="2">
    <source>
        <dbReference type="EMBL" id="KAK1881725.1"/>
    </source>
</evidence>
<dbReference type="EMBL" id="JASDAP010000024">
    <property type="protein sequence ID" value="KAK1881725.1"/>
    <property type="molecule type" value="Genomic_DNA"/>
</dbReference>